<reference evidence="1" key="3">
    <citation type="submission" date="1998-10" db="EMBL/GenBank/DDBJ databases">
        <authorList>
            <person name="Waterston R."/>
        </authorList>
    </citation>
    <scope>NUCLEOTIDE SEQUENCE</scope>
</reference>
<organism evidence="1">
    <name type="scientific">Arabidopsis thaliana</name>
    <name type="common">Mouse-ear cress</name>
    <dbReference type="NCBI Taxonomy" id="3702"/>
    <lineage>
        <taxon>Eukaryota</taxon>
        <taxon>Viridiplantae</taxon>
        <taxon>Streptophyta</taxon>
        <taxon>Embryophyta</taxon>
        <taxon>Tracheophyta</taxon>
        <taxon>Spermatophyta</taxon>
        <taxon>Magnoliopsida</taxon>
        <taxon>eudicotyledons</taxon>
        <taxon>Gunneridae</taxon>
        <taxon>Pentapetalae</taxon>
        <taxon>rosids</taxon>
        <taxon>malvids</taxon>
        <taxon>Brassicales</taxon>
        <taxon>Brassicaceae</taxon>
        <taxon>Camelineae</taxon>
        <taxon>Arabidopsis</taxon>
    </lineage>
</organism>
<dbReference type="PIR" id="T01977">
    <property type="entry name" value="T01977"/>
</dbReference>
<accession>O82621</accession>
<gene>
    <name evidence="1" type="primary">T9A4.11</name>
</gene>
<dbReference type="ExpressionAtlas" id="O82621">
    <property type="expression patterns" value="baseline and differential"/>
</dbReference>
<evidence type="ECO:0000313" key="1">
    <source>
        <dbReference type="EMBL" id="AAC62801.1"/>
    </source>
</evidence>
<protein>
    <submittedName>
        <fullName evidence="1">T9A4.11 protein</fullName>
    </submittedName>
</protein>
<name>O82621_ARATH</name>
<sequence>MTKSLADSMLRYVKRSTPLKPNENPTSVENDKAEEICEDTDVNMNTIPECVYSGEKDELLEITDPANWKNIDRELRDFLVEKGPMKRVHEKYAFPKTAGIRRHFSHRYYKREMKNGDKQDRNWLLYSKVSDKVQLMIIKKIQEAKYFSVILDCTPDKSHKEQMSLIIRCVDVSMASTQVSEFFLTFVEVSDKSGEGLFELLCLKIRDALDYLAENCDDPKARSDADCLATSETHRIGGFEFLFVSKALQSENIDIELALVQLKGLVSYLQNYRETGFQEAKAEATLIAESMDIEPKFPVKRKRIIKRKRHFDEEMENDVETELLSEEENFKVDFFP</sequence>
<dbReference type="AlphaFoldDB" id="O82621"/>
<reference evidence="1" key="2">
    <citation type="submission" date="1998-10" db="EMBL/GenBank/DDBJ databases">
        <title>The sequence of A. thaliana T9A4.</title>
        <authorList>
            <person name="Zidanic M."/>
            <person name="McQuerry Y."/>
            <person name="Smith A."/>
        </authorList>
    </citation>
    <scope>NUCLEOTIDE SEQUENCE</scope>
</reference>
<reference evidence="1" key="1">
    <citation type="submission" date="1998-10" db="EMBL/GenBank/DDBJ databases">
        <title>The A. thaliana Genome Sequencing Project.</title>
        <authorList>
            <person name="WashU"/>
        </authorList>
    </citation>
    <scope>NUCLEOTIDE SEQUENCE</scope>
</reference>
<dbReference type="EMBL" id="AF096373">
    <property type="protein sequence ID" value="AAC62801.1"/>
    <property type="molecule type" value="Genomic_DNA"/>
</dbReference>
<dbReference type="PANTHER" id="PTHR45749:SF35">
    <property type="entry name" value="AC-LIKE TRANSPOSASE-RELATED"/>
    <property type="match status" value="1"/>
</dbReference>
<dbReference type="PANTHER" id="PTHR45749">
    <property type="match status" value="1"/>
</dbReference>
<reference key="4">
    <citation type="journal article" date="1999" name="Nature">
        <title>Sequence and analysis of chromosome 4 of the plant Arabidopsis thaliana.</title>
        <authorList>
            <consortium name="EU"/>
            <consortium name="CSHL and WU Arabidopsis Sequencing Project"/>
            <person name="Mayer K."/>
            <person name="Schuller C."/>
            <person name="Wambutt R."/>
            <person name="Murphy G."/>
            <person name="Volckaert G."/>
            <person name="Pohl T."/>
            <person name="Dusterhoft A."/>
            <person name="Stiekema W."/>
            <person name="Entian K.D."/>
            <person name="Terryn N."/>
            <person name="Harris B."/>
            <person name="Ansorge W."/>
            <person name="Brandt P."/>
            <person name="Grivell L."/>
            <person name="Rieger M."/>
            <person name="Weichselgartner M."/>
            <person name="de Simone V."/>
            <person name="Obermaier B."/>
            <person name="Mache R."/>
            <person name="Muller M."/>
            <person name="Kreis M."/>
            <person name="Delseny M."/>
            <person name="Puigdomenech P."/>
            <person name="Watson M."/>
            <person name="Schmidtheini T."/>
            <person name="Reichert B."/>
            <person name="Portatelle D."/>
            <person name="Perez-Alonso M."/>
            <person name="Boutry M."/>
            <person name="Bancroft I."/>
            <person name="Vos P."/>
            <person name="Hoheisel J."/>
            <person name="Zimmermann W."/>
            <person name="Wedler H."/>
            <person name="Ridley P."/>
            <person name="Langham S.A."/>
            <person name="McCullagh B."/>
            <person name="Bilham L."/>
            <person name="Robben J."/>
            <person name="Van der Schueren J."/>
            <person name="Grymonprez B."/>
            <person name="Chuang Y.J."/>
            <person name="Vandenbussche F."/>
            <person name="Braeken M."/>
            <person name="Weltjens I."/>
            <person name="Voet M."/>
            <person name="Bastiaens I."/>
            <person name="Aert R."/>
            <person name="Defoor E."/>
            <person name="Weitzenegger T."/>
            <person name="Bothe G."/>
            <person name="Ramsperger U."/>
            <person name="Hilbert H."/>
            <person name="Braun M."/>
            <person name="Holzer E."/>
            <person name="Brandt A."/>
            <person name="Peters S."/>
            <person name="van Staveren M."/>
            <person name="Dirske W."/>
            <person name="Mooijman P."/>
            <person name="Klein Lankhorst R."/>
            <person name="Rose M."/>
            <person name="Hauf J."/>
            <person name="Kotter P."/>
            <person name="Berneiser S."/>
            <person name="Hempel S."/>
            <person name="Feldpausch M."/>
            <person name="Lamberth S."/>
            <person name="Van den Daele H."/>
            <person name="De Keyser A."/>
            <person name="Buysshaert C."/>
            <person name="Gielen J."/>
            <person name="Villarroel R."/>
            <person name="De Clercq R."/>
            <person name="Van Montagu M."/>
            <person name="Rogers J."/>
            <person name="Cronin A."/>
            <person name="Quail M."/>
            <person name="Bray-Allen S."/>
            <person name="Clark L."/>
            <person name="Doggett J."/>
            <person name="Hall S."/>
            <person name="Kay M."/>
            <person name="Lennard N."/>
            <person name="McLay K."/>
            <person name="Mayes R."/>
            <person name="Pettett A."/>
            <person name="Rajandream M.A."/>
            <person name="Lyne M."/>
            <person name="Benes V."/>
            <person name="Rechmann S."/>
            <person name="Borkova D."/>
            <person name="Blocker H."/>
            <person name="Scharfe M."/>
            <person name="Grimm M."/>
            <person name="Lohnert T.H."/>
            <person name="Dose S."/>
            <person name="de Haan M."/>
            <person name="Maarse A."/>
            <person name="Schafer M."/>
            <person name="Muller-Auer S."/>
            <person name="Gabel C."/>
            <person name="Fuchs M."/>
            <person name="Fartmann B."/>
            <person name="Granderath K."/>
            <person name="Dauner D."/>
            <person name="Herzl A."/>
            <person name="Neumann S."/>
            <person name="Argiriou A."/>
            <person name="Vitale D."/>
            <person name="Liguori R."/>
            <person name="Piravandi E."/>
            <person name="Massenet O."/>
            <person name="Quigley F."/>
            <person name="Clabauld G."/>
            <person name="Mundlein A."/>
            <person name="Felber R."/>
            <person name="Schnabl S."/>
            <person name="Hiller R."/>
            <person name="Schmidt W."/>
            <person name="Lecharny A."/>
            <person name="Aubourg S."/>
            <person name="Chefdor F."/>
            <person name="Cooke R."/>
            <person name="Berger C."/>
            <person name="Montfort A."/>
            <person name="Casacuberta E."/>
            <person name="Gibbons T."/>
            <person name="Weber N."/>
            <person name="Vandenbol M."/>
            <person name="Bargues M."/>
            <person name="Terol J."/>
            <person name="Torres A."/>
            <person name="Perez-Perez A."/>
            <person name="Purnelle B."/>
            <person name="Bent E."/>
            <person name="Johnson S."/>
            <person name="Tacon D."/>
            <person name="Jesse T."/>
            <person name="Heijnen L."/>
            <person name="Schwarz S."/>
            <person name="Scholler P."/>
            <person name="Heber S."/>
            <person name="Francs P."/>
            <person name="Bielke C."/>
            <person name="Frishman D."/>
            <person name="Haase D."/>
            <person name="Lemcke K."/>
            <person name="Mewes H.W."/>
            <person name="Stocker S."/>
            <person name="Zaccaria P."/>
            <person name="Bevan M."/>
            <person name="Wilson R.K."/>
            <person name="de la Bastide M."/>
            <person name="Habermann K."/>
            <person name="Parnell L."/>
            <person name="Dedhia N."/>
            <person name="Gnoj L."/>
            <person name="Schutz K."/>
            <person name="Huang E."/>
            <person name="Spiegel L."/>
            <person name="Sehkon M."/>
            <person name="Murray J."/>
            <person name="Sheet P."/>
            <person name="Cordes M."/>
            <person name="Abu-Threideh J."/>
            <person name="Stoneking T."/>
            <person name="Kalicki J."/>
            <person name="Graves T."/>
            <person name="Harmon G."/>
            <person name="Edwards J."/>
            <person name="Latreille P."/>
            <person name="Courtney L."/>
            <person name="Cloud J."/>
            <person name="Abbott A."/>
            <person name="Scott K."/>
            <person name="Johnson D."/>
            <person name="Minx P."/>
            <person name="Bentley D."/>
            <person name="Fulton B."/>
            <person name="Miller N."/>
            <person name="Greco T."/>
            <person name="Kemp K."/>
            <person name="Kramer J."/>
            <person name="Fulton L."/>
            <person name="Mardis E."/>
            <person name="Dante M."/>
            <person name="Pepin K."/>
            <person name="Hillier L."/>
            <person name="Nelson J."/>
            <person name="Spieth J."/>
            <person name="Ryan E."/>
            <person name="Andrews S."/>
            <person name="Geisel C."/>
            <person name="Layman D."/>
            <person name="Du H."/>
            <person name="Ali J."/>
            <person name="Berghoff A."/>
            <person name="Jones K."/>
            <person name="Drone K."/>
            <person name="Cotton M."/>
            <person name="Joshu C."/>
            <person name="Antonoiu B."/>
            <person name="Zidanic M."/>
            <person name="Strong C."/>
            <person name="Sun H."/>
            <person name="Lamar B."/>
            <person name="Yordan C."/>
            <person name="Ma P."/>
            <person name="Zhong J."/>
            <person name="Preston R."/>
            <person name="Vil D."/>
            <person name="Shekher M."/>
            <person name="Matero A."/>
            <person name="Shah R."/>
            <person name="Swaby I.K."/>
            <person name="O'Shaughnessy A."/>
            <person name="Rodriguez M."/>
            <person name="Hoffmann J."/>
            <person name="Till S."/>
            <person name="Granat S."/>
            <person name="Shohdy N."/>
            <person name="Hasegawa A."/>
            <person name="Hameed A."/>
            <person name="Lodhi M."/>
            <person name="Johnson A."/>
            <person name="Chen E."/>
            <person name="Marra M."/>
            <person name="Martienssen R."/>
            <person name="McCombie W.R."/>
        </authorList>
    </citation>
    <scope>NUCLEOTIDE SEQUENCE [LARGE SCALE GENOMIC DNA]</scope>
    <source>
        <strain>cv. Columbia</strain>
    </source>
</reference>
<proteinExistence type="predicted"/>